<organism evidence="2 3">
    <name type="scientific">Providencia alcalifaciens 205/92</name>
    <dbReference type="NCBI Taxonomy" id="1256988"/>
    <lineage>
        <taxon>Bacteria</taxon>
        <taxon>Pseudomonadati</taxon>
        <taxon>Pseudomonadota</taxon>
        <taxon>Gammaproteobacteria</taxon>
        <taxon>Enterobacterales</taxon>
        <taxon>Morganellaceae</taxon>
        <taxon>Providencia</taxon>
    </lineage>
</organism>
<gene>
    <name evidence="2" type="ORF">HMPREF1563_2900</name>
</gene>
<comment type="caution">
    <text evidence="2">The sequence shown here is derived from an EMBL/GenBank/DDBJ whole genome shotgun (WGS) entry which is preliminary data.</text>
</comment>
<name>A0AAV3M2W5_9GAMM</name>
<accession>A0AAV3M2W5</accession>
<evidence type="ECO:0000259" key="1">
    <source>
        <dbReference type="Pfam" id="PF22479"/>
    </source>
</evidence>
<dbReference type="EMBL" id="JALD01000057">
    <property type="protein sequence ID" value="EUD10110.1"/>
    <property type="molecule type" value="Genomic_DNA"/>
</dbReference>
<dbReference type="Pfam" id="PF22479">
    <property type="entry name" value="Pam3_gp18"/>
    <property type="match status" value="1"/>
</dbReference>
<proteinExistence type="predicted"/>
<evidence type="ECO:0000313" key="3">
    <source>
        <dbReference type="Proteomes" id="UP000022311"/>
    </source>
</evidence>
<dbReference type="InterPro" id="IPR054252">
    <property type="entry name" value="Pam3_gp18"/>
</dbReference>
<dbReference type="Proteomes" id="UP000022311">
    <property type="component" value="Unassembled WGS sequence"/>
</dbReference>
<sequence length="112" mass="13283">MIYEIPVSREIIQEQTFTLFDMNIRLTLYFNRISRGWQFDLFNLDKNEVITQLQGLAVNAPSLLEKNLPFILMLSDKSRFGINSISRDELGRRLLLYIVDKEVWREAIRETT</sequence>
<dbReference type="RefSeq" id="WP_036963068.1">
    <property type="nucleotide sequence ID" value="NZ_JALD01000057.1"/>
</dbReference>
<reference evidence="2 3" key="1">
    <citation type="submission" date="2014-01" db="EMBL/GenBank/DDBJ databases">
        <authorList>
            <person name="Durkin A.S."/>
            <person name="McCorrison J."/>
            <person name="Torralba M."/>
            <person name="Gillis M."/>
            <person name="Haft D.H."/>
            <person name="Methe B."/>
            <person name="Sutton G."/>
            <person name="Nelson K.E."/>
        </authorList>
    </citation>
    <scope>NUCLEOTIDE SEQUENCE [LARGE SCALE GENOMIC DNA]</scope>
    <source>
        <strain evidence="2 3">205/92</strain>
    </source>
</reference>
<protein>
    <recommendedName>
        <fullName evidence="1">Cyanophage baseplate Pam3 plug gp18 domain-containing protein</fullName>
    </recommendedName>
</protein>
<evidence type="ECO:0000313" key="2">
    <source>
        <dbReference type="EMBL" id="EUD10110.1"/>
    </source>
</evidence>
<dbReference type="AlphaFoldDB" id="A0AAV3M2W5"/>
<feature type="domain" description="Cyanophage baseplate Pam3 plug gp18" evidence="1">
    <location>
        <begin position="2"/>
        <end position="100"/>
    </location>
</feature>